<organism evidence="2 3">
    <name type="scientific">Mucilaginibacter gracilis</name>
    <dbReference type="NCBI Taxonomy" id="423350"/>
    <lineage>
        <taxon>Bacteria</taxon>
        <taxon>Pseudomonadati</taxon>
        <taxon>Bacteroidota</taxon>
        <taxon>Sphingobacteriia</taxon>
        <taxon>Sphingobacteriales</taxon>
        <taxon>Sphingobacteriaceae</taxon>
        <taxon>Mucilaginibacter</taxon>
    </lineage>
</organism>
<dbReference type="AlphaFoldDB" id="A0A495J1L9"/>
<reference evidence="2 3" key="1">
    <citation type="submission" date="2018-10" db="EMBL/GenBank/DDBJ databases">
        <title>Genomic Encyclopedia of Archaeal and Bacterial Type Strains, Phase II (KMG-II): from individual species to whole genera.</title>
        <authorList>
            <person name="Goeker M."/>
        </authorList>
    </citation>
    <scope>NUCLEOTIDE SEQUENCE [LARGE SCALE GENOMIC DNA]</scope>
    <source>
        <strain evidence="2 3">DSM 18602</strain>
    </source>
</reference>
<proteinExistence type="predicted"/>
<feature type="compositionally biased region" description="Basic and acidic residues" evidence="1">
    <location>
        <begin position="98"/>
        <end position="109"/>
    </location>
</feature>
<protein>
    <submittedName>
        <fullName evidence="2">Uncharacterized protein</fullName>
    </submittedName>
</protein>
<comment type="caution">
    <text evidence="2">The sequence shown here is derived from an EMBL/GenBank/DDBJ whole genome shotgun (WGS) entry which is preliminary data.</text>
</comment>
<keyword evidence="3" id="KW-1185">Reference proteome</keyword>
<dbReference type="EMBL" id="RBKU01000001">
    <property type="protein sequence ID" value="RKR81989.1"/>
    <property type="molecule type" value="Genomic_DNA"/>
</dbReference>
<dbReference type="Proteomes" id="UP000268007">
    <property type="component" value="Unassembled WGS sequence"/>
</dbReference>
<evidence type="ECO:0000313" key="3">
    <source>
        <dbReference type="Proteomes" id="UP000268007"/>
    </source>
</evidence>
<feature type="compositionally biased region" description="Basic and acidic residues" evidence="1">
    <location>
        <begin position="152"/>
        <end position="162"/>
    </location>
</feature>
<gene>
    <name evidence="2" type="ORF">BDD43_2153</name>
</gene>
<feature type="compositionally biased region" description="Basic and acidic residues" evidence="1">
    <location>
        <begin position="69"/>
        <end position="78"/>
    </location>
</feature>
<evidence type="ECO:0000256" key="1">
    <source>
        <dbReference type="SAM" id="MobiDB-lite"/>
    </source>
</evidence>
<feature type="region of interest" description="Disordered" evidence="1">
    <location>
        <begin position="51"/>
        <end position="201"/>
    </location>
</feature>
<dbReference type="OrthoDB" id="1492710at2"/>
<dbReference type="RefSeq" id="WP_121197634.1">
    <property type="nucleotide sequence ID" value="NZ_RBKU01000001.1"/>
</dbReference>
<feature type="compositionally biased region" description="Basic and acidic residues" evidence="1">
    <location>
        <begin position="117"/>
        <end position="141"/>
    </location>
</feature>
<evidence type="ECO:0000313" key="2">
    <source>
        <dbReference type="EMBL" id="RKR81989.1"/>
    </source>
</evidence>
<accession>A0A495J1L9</accession>
<name>A0A495J1L9_9SPHI</name>
<sequence length="201" mass="23834">MNDKEEKIPLFVKDYLNKMEYEGYPDFVKLSRDYFKEREDYPGKYAEQAAHLNDHNRRTGQNRQLNYEDGLKGIDTRYKQSAYQTAKQHGYKGPDPNKPSDKQFTKQGEKFQGMIDNVRKRQTEREQNQEALRSHEKKNIETLKAQNPYKQEAPKVEFKDMEQPSGTKQQSKEQQRAAFLEQVKKTREQQTQIQPGKQPEI</sequence>